<comment type="caution">
    <text evidence="3">The sequence shown here is derived from an EMBL/GenBank/DDBJ whole genome shotgun (WGS) entry which is preliminary data.</text>
</comment>
<comment type="similarity">
    <text evidence="1">Belongs to the YciI family.</text>
</comment>
<dbReference type="SUPFAM" id="SSF54909">
    <property type="entry name" value="Dimeric alpha+beta barrel"/>
    <property type="match status" value="1"/>
</dbReference>
<dbReference type="EMBL" id="BONQ01000125">
    <property type="protein sequence ID" value="GIG49857.1"/>
    <property type="molecule type" value="Genomic_DNA"/>
</dbReference>
<name>A0A919UC20_9ACTN</name>
<feature type="domain" description="YCII-related" evidence="2">
    <location>
        <begin position="12"/>
        <end position="72"/>
    </location>
</feature>
<evidence type="ECO:0000313" key="4">
    <source>
        <dbReference type="Proteomes" id="UP000660611"/>
    </source>
</evidence>
<keyword evidence="4" id="KW-1185">Reference proteome</keyword>
<gene>
    <name evidence="3" type="ORF">Dsi01nite_078980</name>
</gene>
<dbReference type="AlphaFoldDB" id="A0A919UC20"/>
<dbReference type="InterPro" id="IPR005545">
    <property type="entry name" value="YCII"/>
</dbReference>
<dbReference type="InterPro" id="IPR011008">
    <property type="entry name" value="Dimeric_a/b-barrel"/>
</dbReference>
<dbReference type="RefSeq" id="WP_203851512.1">
    <property type="nucleotide sequence ID" value="NZ_BAAAVW010000008.1"/>
</dbReference>
<protein>
    <recommendedName>
        <fullName evidence="2">YCII-related domain-containing protein</fullName>
    </recommendedName>
</protein>
<evidence type="ECO:0000259" key="2">
    <source>
        <dbReference type="Pfam" id="PF03795"/>
    </source>
</evidence>
<dbReference type="Gene3D" id="3.30.70.1060">
    <property type="entry name" value="Dimeric alpha+beta barrel"/>
    <property type="match status" value="1"/>
</dbReference>
<proteinExistence type="inferred from homology"/>
<dbReference type="Pfam" id="PF03795">
    <property type="entry name" value="YCII"/>
    <property type="match status" value="1"/>
</dbReference>
<reference evidence="3" key="1">
    <citation type="submission" date="2021-01" db="EMBL/GenBank/DDBJ databases">
        <title>Whole genome shotgun sequence of Dactylosporangium siamense NBRC 106093.</title>
        <authorList>
            <person name="Komaki H."/>
            <person name="Tamura T."/>
        </authorList>
    </citation>
    <scope>NUCLEOTIDE SEQUENCE</scope>
    <source>
        <strain evidence="3">NBRC 106093</strain>
    </source>
</reference>
<sequence length="85" mass="9428">MFLLELAFDGSPDRLALRPAHRERLQALHAAGKVVLAGPYSDESGALLVFDVSAAEFAEIIDADPYYRAPGVSIARRQEWDPIFR</sequence>
<accession>A0A919UC20</accession>
<evidence type="ECO:0000313" key="3">
    <source>
        <dbReference type="EMBL" id="GIG49857.1"/>
    </source>
</evidence>
<organism evidence="3 4">
    <name type="scientific">Dactylosporangium siamense</name>
    <dbReference type="NCBI Taxonomy" id="685454"/>
    <lineage>
        <taxon>Bacteria</taxon>
        <taxon>Bacillati</taxon>
        <taxon>Actinomycetota</taxon>
        <taxon>Actinomycetes</taxon>
        <taxon>Micromonosporales</taxon>
        <taxon>Micromonosporaceae</taxon>
        <taxon>Dactylosporangium</taxon>
    </lineage>
</organism>
<evidence type="ECO:0000256" key="1">
    <source>
        <dbReference type="ARBA" id="ARBA00007689"/>
    </source>
</evidence>
<dbReference type="Proteomes" id="UP000660611">
    <property type="component" value="Unassembled WGS sequence"/>
</dbReference>